<evidence type="ECO:0000256" key="1">
    <source>
        <dbReference type="SAM" id="Phobius"/>
    </source>
</evidence>
<dbReference type="EMBL" id="JAGTPW010000069">
    <property type="protein sequence ID" value="MBR8646121.1"/>
    <property type="molecule type" value="Genomic_DNA"/>
</dbReference>
<protein>
    <submittedName>
        <fullName evidence="2">Uncharacterized protein</fullName>
    </submittedName>
</protein>
<dbReference type="Proteomes" id="UP000680045">
    <property type="component" value="Unassembled WGS sequence"/>
</dbReference>
<feature type="transmembrane region" description="Helical" evidence="1">
    <location>
        <begin position="20"/>
        <end position="44"/>
    </location>
</feature>
<sequence>MDFGHRTLAFSMMFGEGLHALQPVVVITYVTLILIMAMASISLIKWIKENQAESSSIEKLSMKNL</sequence>
<dbReference type="AlphaFoldDB" id="A0A941FMB1"/>
<keyword evidence="1" id="KW-0472">Membrane</keyword>
<reference evidence="2" key="1">
    <citation type="submission" date="2021-04" db="EMBL/GenBank/DDBJ databases">
        <title>Whole genome sequencing of Enterococci isolates from hospitalized patients.</title>
        <authorList>
            <person name="Ogoti B.M."/>
            <person name="Onyambu F.G."/>
        </authorList>
    </citation>
    <scope>NUCLEOTIDE SEQUENCE</scope>
    <source>
        <strain evidence="2">242</strain>
    </source>
</reference>
<keyword evidence="1" id="KW-1133">Transmembrane helix</keyword>
<comment type="caution">
    <text evidence="2">The sequence shown here is derived from an EMBL/GenBank/DDBJ whole genome shotgun (WGS) entry which is preliminary data.</text>
</comment>
<organism evidence="2 3">
    <name type="scientific">Peribacillus frigoritolerans</name>
    <dbReference type="NCBI Taxonomy" id="450367"/>
    <lineage>
        <taxon>Bacteria</taxon>
        <taxon>Bacillati</taxon>
        <taxon>Bacillota</taxon>
        <taxon>Bacilli</taxon>
        <taxon>Bacillales</taxon>
        <taxon>Bacillaceae</taxon>
        <taxon>Peribacillus</taxon>
    </lineage>
</organism>
<evidence type="ECO:0000313" key="3">
    <source>
        <dbReference type="Proteomes" id="UP000680045"/>
    </source>
</evidence>
<proteinExistence type="predicted"/>
<keyword evidence="1" id="KW-0812">Transmembrane</keyword>
<name>A0A941FMB1_9BACI</name>
<accession>A0A941FMB1</accession>
<evidence type="ECO:0000313" key="2">
    <source>
        <dbReference type="EMBL" id="MBR8646121.1"/>
    </source>
</evidence>
<gene>
    <name evidence="2" type="ORF">KEH51_26245</name>
</gene>